<dbReference type="EMBL" id="CVQI01000815">
    <property type="protein sequence ID" value="CRK02218.1"/>
    <property type="molecule type" value="Genomic_DNA"/>
</dbReference>
<organism evidence="2 3">
    <name type="scientific">Verticillium longisporum</name>
    <name type="common">Verticillium dahliae var. longisporum</name>
    <dbReference type="NCBI Taxonomy" id="100787"/>
    <lineage>
        <taxon>Eukaryota</taxon>
        <taxon>Fungi</taxon>
        <taxon>Dikarya</taxon>
        <taxon>Ascomycota</taxon>
        <taxon>Pezizomycotina</taxon>
        <taxon>Sordariomycetes</taxon>
        <taxon>Hypocreomycetidae</taxon>
        <taxon>Glomerellales</taxon>
        <taxon>Plectosphaerellaceae</taxon>
        <taxon>Verticillium</taxon>
    </lineage>
</organism>
<reference evidence="3" key="1">
    <citation type="submission" date="2015-05" db="EMBL/GenBank/DDBJ databases">
        <authorList>
            <person name="Fogelqvist Johan"/>
        </authorList>
    </citation>
    <scope>NUCLEOTIDE SEQUENCE [LARGE SCALE GENOMIC DNA]</scope>
</reference>
<dbReference type="AlphaFoldDB" id="A0A0G4KIV4"/>
<feature type="non-terminal residue" evidence="2">
    <location>
        <position position="1"/>
    </location>
</feature>
<dbReference type="Proteomes" id="UP000045706">
    <property type="component" value="Unassembled WGS sequence"/>
</dbReference>
<gene>
    <name evidence="2" type="ORF">BN1723_020878</name>
</gene>
<evidence type="ECO:0000313" key="2">
    <source>
        <dbReference type="EMBL" id="CRK02218.1"/>
    </source>
</evidence>
<proteinExistence type="predicted"/>
<sequence>GFRPLARRRSGSPRRSRSRALDSRILPHLVRRLCRHGQQPAQPLQLDHRHRHRVPGWSSPVGNLGDPVLHQQPRQPQAQRQRRSADHG</sequence>
<accession>A0A0G4KIV4</accession>
<name>A0A0G4KIV4_VERLO</name>
<evidence type="ECO:0000256" key="1">
    <source>
        <dbReference type="SAM" id="MobiDB-lite"/>
    </source>
</evidence>
<feature type="compositionally biased region" description="Basic residues" evidence="1">
    <location>
        <begin position="1"/>
        <end position="18"/>
    </location>
</feature>
<evidence type="ECO:0000313" key="3">
    <source>
        <dbReference type="Proteomes" id="UP000045706"/>
    </source>
</evidence>
<feature type="non-terminal residue" evidence="2">
    <location>
        <position position="88"/>
    </location>
</feature>
<protein>
    <submittedName>
        <fullName evidence="2">Uncharacterized protein</fullName>
    </submittedName>
</protein>
<feature type="region of interest" description="Disordered" evidence="1">
    <location>
        <begin position="1"/>
        <end position="88"/>
    </location>
</feature>